<feature type="compositionally biased region" description="Low complexity" evidence="1">
    <location>
        <begin position="76"/>
        <end position="92"/>
    </location>
</feature>
<sequence length="538" mass="58806">MNRIIKGRFHIASRCMAIGSAVSSSGGQHFHDVDVDGDLAMDMGIDTNNGADTLPIFYTPPASFASGPSTPRSVFSRTPSTPQSSISSFSQTFDKTPCPANNAFAPLPDFSDKMEEPSIFGQYMDKDKSSVFQVGLANAANTRLPGGDLGGGLREIKPMQATQKAAVVPPKPAVQDKEPQALSSIAADTRLPGSGSHGDQNDIEPQQGTQKAAIAQRLGELPTAEANGSSSSVPNAVTEKQPSRALGAQENSAGTSPVGQTQVSFPDTTQTTTAMGAEEPQPTDKGNDVAIQGQFNLSTSTFRLETVPQHFAQVNNPFLNAATPPASNGPTTVQQLGSQEPVSEASTANGVASQEQAYEVGSDDDPNVDVNFDFGKHFKRLMMTMGHQYERRRALLAALKAKPHVTYDEEYAMNMMDEMFYEILPRLASELLFPTPKCKLADQEDEAKCFVDSMLEDELNEKSFDLVQEAYEPRFGVKFRLWREHLFDIFSDWYLKILSPALPDLVHNMTLDEIKDLSEILWDNIWKYMDDHPPRNKL</sequence>
<feature type="region of interest" description="Disordered" evidence="1">
    <location>
        <begin position="188"/>
        <end position="211"/>
    </location>
</feature>
<dbReference type="AlphaFoldDB" id="A0A0G2FPD7"/>
<reference evidence="2 3" key="1">
    <citation type="submission" date="2015-05" db="EMBL/GenBank/DDBJ databases">
        <title>Distinctive expansion of gene families associated with plant cell wall degradation and secondary metabolism in the genomes of grapevine trunk pathogens.</title>
        <authorList>
            <person name="Lawrence D.P."/>
            <person name="Travadon R."/>
            <person name="Rolshausen P.E."/>
            <person name="Baumgartner K."/>
        </authorList>
    </citation>
    <scope>NUCLEOTIDE SEQUENCE [LARGE SCALE GENOMIC DNA]</scope>
    <source>
        <strain evidence="2">DA912</strain>
    </source>
</reference>
<feature type="compositionally biased region" description="Polar residues" evidence="1">
    <location>
        <begin position="327"/>
        <end position="356"/>
    </location>
</feature>
<comment type="caution">
    <text evidence="2">The sequence shown here is derived from an EMBL/GenBank/DDBJ whole genome shotgun (WGS) entry which is preliminary data.</text>
</comment>
<feature type="compositionally biased region" description="Polar residues" evidence="1">
    <location>
        <begin position="249"/>
        <end position="266"/>
    </location>
</feature>
<evidence type="ECO:0000256" key="1">
    <source>
        <dbReference type="SAM" id="MobiDB-lite"/>
    </source>
</evidence>
<evidence type="ECO:0000313" key="3">
    <source>
        <dbReference type="Proteomes" id="UP000034680"/>
    </source>
</evidence>
<dbReference type="Proteomes" id="UP000034680">
    <property type="component" value="Unassembled WGS sequence"/>
</dbReference>
<name>A0A0G2FPD7_9PEZI</name>
<protein>
    <submittedName>
        <fullName evidence="2">Uncharacterized protein</fullName>
    </submittedName>
</protein>
<dbReference type="EMBL" id="LCUC01000144">
    <property type="protein sequence ID" value="KKY35891.1"/>
    <property type="molecule type" value="Genomic_DNA"/>
</dbReference>
<evidence type="ECO:0000313" key="2">
    <source>
        <dbReference type="EMBL" id="KKY35891.1"/>
    </source>
</evidence>
<accession>A0A0G2FPD7</accession>
<gene>
    <name evidence="2" type="ORF">UCDDA912_g04164</name>
</gene>
<proteinExistence type="predicted"/>
<keyword evidence="3" id="KW-1185">Reference proteome</keyword>
<organism evidence="2 3">
    <name type="scientific">Diaporthe ampelina</name>
    <dbReference type="NCBI Taxonomy" id="1214573"/>
    <lineage>
        <taxon>Eukaryota</taxon>
        <taxon>Fungi</taxon>
        <taxon>Dikarya</taxon>
        <taxon>Ascomycota</taxon>
        <taxon>Pezizomycotina</taxon>
        <taxon>Sordariomycetes</taxon>
        <taxon>Sordariomycetidae</taxon>
        <taxon>Diaporthales</taxon>
        <taxon>Diaporthaceae</taxon>
        <taxon>Diaporthe</taxon>
    </lineage>
</organism>
<reference evidence="2 3" key="2">
    <citation type="submission" date="2015-05" db="EMBL/GenBank/DDBJ databases">
        <authorList>
            <person name="Morales-Cruz A."/>
            <person name="Amrine K.C."/>
            <person name="Cantu D."/>
        </authorList>
    </citation>
    <scope>NUCLEOTIDE SEQUENCE [LARGE SCALE GENOMIC DNA]</scope>
    <source>
        <strain evidence="2">DA912</strain>
    </source>
</reference>
<feature type="region of interest" description="Disordered" evidence="1">
    <location>
        <begin position="224"/>
        <end position="266"/>
    </location>
</feature>
<feature type="region of interest" description="Disordered" evidence="1">
    <location>
        <begin position="68"/>
        <end position="92"/>
    </location>
</feature>
<feature type="compositionally biased region" description="Polar residues" evidence="1">
    <location>
        <begin position="226"/>
        <end position="240"/>
    </location>
</feature>
<dbReference type="OrthoDB" id="5240161at2759"/>
<feature type="region of interest" description="Disordered" evidence="1">
    <location>
        <begin position="327"/>
        <end position="364"/>
    </location>
</feature>
<dbReference type="STRING" id="1214573.A0A0G2FPD7"/>